<accession>A0A9W6Y7X5</accession>
<dbReference type="PANTHER" id="PTHR13510:SF44">
    <property type="entry name" value="RABENOSYN-5"/>
    <property type="match status" value="1"/>
</dbReference>
<dbReference type="Proteomes" id="UP001165121">
    <property type="component" value="Unassembled WGS sequence"/>
</dbReference>
<comment type="caution">
    <text evidence="2">The sequence shown here is derived from an EMBL/GenBank/DDBJ whole genome shotgun (WGS) entry which is preliminary data.</text>
</comment>
<sequence>MAKDKFSENPYPNVNISDDDRSLLVDLVREFVADNFQEYQDFVDRNGSIVDEGRWKHVKSRDNQRVYVERSRRNSVDASDVDPAEKALPAVLSVGTFNGDLDDLMLGVVSLTPDSMRVKASYVRDVDSAAIVCPVVAPSEDEPFASVTIKWMAINLPLQATTLVKRRDFVYMEATGFLRLANGERVGYFLLHSLEFPQTPPRPNTVRGKFSVFGFFRQLDANVLDHFVRGTVDPGGEIRRFLLTSTAVDTMFAVARCVQCGQMKKLSWLLRHGHAAAKRLHHAHSHMHSAHCAMCERSLTCPLSGKPLLGSSACCLCLGPLCRSCKIRKRLTLVAPGGELERRKRAFCASCIAQAAELSAELAARHQAAAAGACERLKSSSSSSMTDTSEGSSLDDELQVIAEESDEDEDDDIPLLSDVSRSDAIPLVF</sequence>
<name>A0A9W6Y7X5_9STRA</name>
<dbReference type="InterPro" id="IPR023393">
    <property type="entry name" value="START-like_dom_sf"/>
</dbReference>
<evidence type="ECO:0000313" key="3">
    <source>
        <dbReference type="Proteomes" id="UP001165121"/>
    </source>
</evidence>
<evidence type="ECO:0000256" key="1">
    <source>
        <dbReference type="SAM" id="MobiDB-lite"/>
    </source>
</evidence>
<dbReference type="Gene3D" id="3.30.530.20">
    <property type="match status" value="1"/>
</dbReference>
<protein>
    <submittedName>
        <fullName evidence="2">Unnamed protein product</fullName>
    </submittedName>
</protein>
<evidence type="ECO:0000313" key="2">
    <source>
        <dbReference type="EMBL" id="GMF55040.1"/>
    </source>
</evidence>
<dbReference type="SUPFAM" id="SSF55961">
    <property type="entry name" value="Bet v1-like"/>
    <property type="match status" value="1"/>
</dbReference>
<proteinExistence type="predicted"/>
<dbReference type="AlphaFoldDB" id="A0A9W6Y7X5"/>
<dbReference type="EMBL" id="BSXT01003647">
    <property type="protein sequence ID" value="GMF55040.1"/>
    <property type="molecule type" value="Genomic_DNA"/>
</dbReference>
<feature type="region of interest" description="Disordered" evidence="1">
    <location>
        <begin position="380"/>
        <end position="429"/>
    </location>
</feature>
<organism evidence="2 3">
    <name type="scientific">Phytophthora fragariaefolia</name>
    <dbReference type="NCBI Taxonomy" id="1490495"/>
    <lineage>
        <taxon>Eukaryota</taxon>
        <taxon>Sar</taxon>
        <taxon>Stramenopiles</taxon>
        <taxon>Oomycota</taxon>
        <taxon>Peronosporomycetes</taxon>
        <taxon>Peronosporales</taxon>
        <taxon>Peronosporaceae</taxon>
        <taxon>Phytophthora</taxon>
    </lineage>
</organism>
<dbReference type="InterPro" id="IPR052727">
    <property type="entry name" value="Rab4/Rab5_effector"/>
</dbReference>
<dbReference type="PANTHER" id="PTHR13510">
    <property type="entry name" value="FYVE-FINGER-CONTAINING RAB5 EFFECTOR PROTEIN RABENOSYN-5-RELATED"/>
    <property type="match status" value="1"/>
</dbReference>
<reference evidence="2" key="1">
    <citation type="submission" date="2023-04" db="EMBL/GenBank/DDBJ databases">
        <title>Phytophthora fragariaefolia NBRC 109709.</title>
        <authorList>
            <person name="Ichikawa N."/>
            <person name="Sato H."/>
            <person name="Tonouchi N."/>
        </authorList>
    </citation>
    <scope>NUCLEOTIDE SEQUENCE</scope>
    <source>
        <strain evidence="2">NBRC 109709</strain>
    </source>
</reference>
<dbReference type="OrthoDB" id="70302at2759"/>
<keyword evidence="3" id="KW-1185">Reference proteome</keyword>
<feature type="compositionally biased region" description="Low complexity" evidence="1">
    <location>
        <begin position="380"/>
        <end position="392"/>
    </location>
</feature>
<feature type="compositionally biased region" description="Acidic residues" evidence="1">
    <location>
        <begin position="393"/>
        <end position="413"/>
    </location>
</feature>
<gene>
    <name evidence="2" type="ORF">Pfra01_002307600</name>
</gene>